<keyword evidence="6" id="KW-0238">DNA-binding</keyword>
<dbReference type="Gene3D" id="1.10.565.10">
    <property type="entry name" value="Retinoid X Receptor"/>
    <property type="match status" value="1"/>
</dbReference>
<dbReference type="GO" id="GO:0003700">
    <property type="term" value="F:DNA-binding transcription factor activity"/>
    <property type="evidence" value="ECO:0007669"/>
    <property type="project" value="InterPro"/>
</dbReference>
<keyword evidence="7" id="KW-0804">Transcription</keyword>
<dbReference type="Pfam" id="PF00104">
    <property type="entry name" value="Hormone_recep"/>
    <property type="match status" value="1"/>
</dbReference>
<dbReference type="InterPro" id="IPR035500">
    <property type="entry name" value="NHR-like_dom_sf"/>
</dbReference>
<protein>
    <submittedName>
        <fullName evidence="13">NR LBD domain-containing protein</fullName>
    </submittedName>
</protein>
<dbReference type="InterPro" id="IPR001628">
    <property type="entry name" value="Znf_hrmn_rcpt"/>
</dbReference>
<keyword evidence="5" id="KW-0805">Transcription regulation</keyword>
<evidence type="ECO:0000259" key="10">
    <source>
        <dbReference type="PROSITE" id="PS51030"/>
    </source>
</evidence>
<name>A0A0N5BE80_STREA</name>
<evidence type="ECO:0000256" key="5">
    <source>
        <dbReference type="ARBA" id="ARBA00023015"/>
    </source>
</evidence>
<feature type="domain" description="Nuclear receptor" evidence="10">
    <location>
        <begin position="1"/>
        <end position="55"/>
    </location>
</feature>
<dbReference type="Gene3D" id="3.30.50.10">
    <property type="entry name" value="Erythroid Transcription Factor GATA-1, subunit A"/>
    <property type="match status" value="1"/>
</dbReference>
<dbReference type="GO" id="GO:0043565">
    <property type="term" value="F:sequence-specific DNA binding"/>
    <property type="evidence" value="ECO:0007669"/>
    <property type="project" value="InterPro"/>
</dbReference>
<evidence type="ECO:0000256" key="2">
    <source>
        <dbReference type="ARBA" id="ARBA00022723"/>
    </source>
</evidence>
<dbReference type="SUPFAM" id="SSF57716">
    <property type="entry name" value="Glucocorticoid receptor-like (DNA-binding domain)"/>
    <property type="match status" value="1"/>
</dbReference>
<dbReference type="Pfam" id="PF00105">
    <property type="entry name" value="zf-C4"/>
    <property type="match status" value="1"/>
</dbReference>
<evidence type="ECO:0000256" key="7">
    <source>
        <dbReference type="ARBA" id="ARBA00023163"/>
    </source>
</evidence>
<dbReference type="WBParaSite" id="SPAL_0000430400.1">
    <property type="protein sequence ID" value="SPAL_0000430400.1"/>
    <property type="gene ID" value="SPAL_0000430400"/>
</dbReference>
<keyword evidence="3" id="KW-0863">Zinc-finger</keyword>
<proteinExistence type="inferred from homology"/>
<sequence length="374" mass="44382">MLISFFRRGLSIHKHFRCRRGTNNCVMKPGDKLFCKYCRFKKCKAVGMVLRKGNIDFSNNSPTHSNINDELQTKDDRTNLSSSPNIVPFNSDIRVEDNRVFFDIKGIKININETFLSTIPSLNNYDSYTTCLQRVIKGLKILFTNLNYNNPGDCIFVKEMSLRRIINKWQNFITFSPNFLMVLEEFASLSLKDKWTIFRNFWRFGDIITTLVYKLKIENPTNEALLVCDYKHVVKIKNVEFLDPDLDNRRTKEAFYLMKPTLMLFYEFLYLPMKQSNYDNVEVAYIITQTMFDKLILNETSKECQKVGEDIQKVINNEIHNYYIYNKKLDNYAYRITEMTKLLSMIREYINRQKEIDLISRIMNLIDISFMNNL</sequence>
<keyword evidence="2" id="KW-0479">Metal-binding</keyword>
<dbReference type="PANTHER" id="PTHR45680">
    <property type="entry name" value="NUCLEAR HORMONE RECEPTOR FAMILY"/>
    <property type="match status" value="1"/>
</dbReference>
<dbReference type="GO" id="GO:0008270">
    <property type="term" value="F:zinc ion binding"/>
    <property type="evidence" value="ECO:0007669"/>
    <property type="project" value="UniProtKB-KW"/>
</dbReference>
<reference evidence="13" key="1">
    <citation type="submission" date="2017-02" db="UniProtKB">
        <authorList>
            <consortium name="WormBaseParasite"/>
        </authorList>
    </citation>
    <scope>IDENTIFICATION</scope>
</reference>
<evidence type="ECO:0000256" key="1">
    <source>
        <dbReference type="ARBA" id="ARBA00005993"/>
    </source>
</evidence>
<dbReference type="InterPro" id="IPR013088">
    <property type="entry name" value="Znf_NHR/GATA"/>
</dbReference>
<dbReference type="AlphaFoldDB" id="A0A0N5BE80"/>
<dbReference type="SMART" id="SM00430">
    <property type="entry name" value="HOLI"/>
    <property type="match status" value="1"/>
</dbReference>
<dbReference type="SMART" id="SM00399">
    <property type="entry name" value="ZnF_C4"/>
    <property type="match status" value="1"/>
</dbReference>
<keyword evidence="4" id="KW-0862">Zinc</keyword>
<organism evidence="12 13">
    <name type="scientific">Strongyloides papillosus</name>
    <name type="common">Intestinal threadworm</name>
    <dbReference type="NCBI Taxonomy" id="174720"/>
    <lineage>
        <taxon>Eukaryota</taxon>
        <taxon>Metazoa</taxon>
        <taxon>Ecdysozoa</taxon>
        <taxon>Nematoda</taxon>
        <taxon>Chromadorea</taxon>
        <taxon>Rhabditida</taxon>
        <taxon>Tylenchina</taxon>
        <taxon>Panagrolaimomorpha</taxon>
        <taxon>Strongyloidoidea</taxon>
        <taxon>Strongyloididae</taxon>
        <taxon>Strongyloides</taxon>
    </lineage>
</organism>
<evidence type="ECO:0000256" key="9">
    <source>
        <dbReference type="ARBA" id="ARBA00023242"/>
    </source>
</evidence>
<dbReference type="Proteomes" id="UP000046392">
    <property type="component" value="Unplaced"/>
</dbReference>
<dbReference type="PANTHER" id="PTHR45680:SF11">
    <property type="entry name" value="NUCLEAR HORMONE RECEPTOR FAMILY"/>
    <property type="match status" value="1"/>
</dbReference>
<comment type="similarity">
    <text evidence="1">Belongs to the nuclear hormone receptor family.</text>
</comment>
<dbReference type="SUPFAM" id="SSF48508">
    <property type="entry name" value="Nuclear receptor ligand-binding domain"/>
    <property type="match status" value="1"/>
</dbReference>
<feature type="domain" description="NR LBD" evidence="11">
    <location>
        <begin position="124"/>
        <end position="374"/>
    </location>
</feature>
<evidence type="ECO:0000256" key="6">
    <source>
        <dbReference type="ARBA" id="ARBA00023125"/>
    </source>
</evidence>
<keyword evidence="12" id="KW-1185">Reference proteome</keyword>
<evidence type="ECO:0000313" key="12">
    <source>
        <dbReference type="Proteomes" id="UP000046392"/>
    </source>
</evidence>
<dbReference type="InterPro" id="IPR051152">
    <property type="entry name" value="C.elegans_Orphan_NR"/>
</dbReference>
<dbReference type="STRING" id="174720.A0A0N5BE80"/>
<dbReference type="InterPro" id="IPR000536">
    <property type="entry name" value="Nucl_hrmn_rcpt_lig-bd"/>
</dbReference>
<dbReference type="PROSITE" id="PS51843">
    <property type="entry name" value="NR_LBD"/>
    <property type="match status" value="1"/>
</dbReference>
<evidence type="ECO:0000313" key="13">
    <source>
        <dbReference type="WBParaSite" id="SPAL_0000430400.1"/>
    </source>
</evidence>
<evidence type="ECO:0000256" key="3">
    <source>
        <dbReference type="ARBA" id="ARBA00022771"/>
    </source>
</evidence>
<evidence type="ECO:0000259" key="11">
    <source>
        <dbReference type="PROSITE" id="PS51843"/>
    </source>
</evidence>
<evidence type="ECO:0000256" key="8">
    <source>
        <dbReference type="ARBA" id="ARBA00023170"/>
    </source>
</evidence>
<evidence type="ECO:0000256" key="4">
    <source>
        <dbReference type="ARBA" id="ARBA00022833"/>
    </source>
</evidence>
<keyword evidence="9" id="KW-0539">Nucleus</keyword>
<accession>A0A0N5BE80</accession>
<keyword evidence="8" id="KW-0675">Receptor</keyword>
<dbReference type="PROSITE" id="PS51030">
    <property type="entry name" value="NUCLEAR_REC_DBD_2"/>
    <property type="match status" value="1"/>
</dbReference>